<comment type="caution">
    <text evidence="1">The sequence shown here is derived from an EMBL/GenBank/DDBJ whole genome shotgun (WGS) entry which is preliminary data.</text>
</comment>
<dbReference type="EMBL" id="RQET01000004">
    <property type="protein sequence ID" value="TGK12385.1"/>
    <property type="molecule type" value="Genomic_DNA"/>
</dbReference>
<protein>
    <submittedName>
        <fullName evidence="1">Uncharacterized protein</fullName>
    </submittedName>
</protein>
<keyword evidence="2" id="KW-1185">Reference proteome</keyword>
<proteinExistence type="predicted"/>
<dbReference type="Proteomes" id="UP000298458">
    <property type="component" value="Unassembled WGS sequence"/>
</dbReference>
<evidence type="ECO:0000313" key="2">
    <source>
        <dbReference type="Proteomes" id="UP000298458"/>
    </source>
</evidence>
<dbReference type="RefSeq" id="WP_135767783.1">
    <property type="nucleotide sequence ID" value="NZ_RQET01000004.1"/>
</dbReference>
<sequence>MDHRNITPFSLFIPILATLLQFSCVTSYKVGDPILAKHSASSATENMVGLIGFRPYYPVPQNETIQGFPKSECTNYLLENYGSKFFSDFFKGRRNVSGQRYLAVPKKDQIVAPLDWGVPIAEILFSGMDKTVDQESIRNFIRDFYDQELAGSILDLCELFDWDPIGKNLALKKREVRFYVVGHFVQKFERQTLRGSGIHALTYFFSIFSLGIIPIINEEWTDSLFQIYDSKLHLIRQETVSNSVWSFTGWWISSNDRTRKKETFVYDPPVWERGVAELNERWSPK</sequence>
<gene>
    <name evidence="1" type="ORF">EHO60_09045</name>
</gene>
<accession>A0A4V3JDX1</accession>
<evidence type="ECO:0000313" key="1">
    <source>
        <dbReference type="EMBL" id="TGK12385.1"/>
    </source>
</evidence>
<dbReference type="OrthoDB" id="324416at2"/>
<organism evidence="1 2">
    <name type="scientific">Leptospira fletcheri</name>
    <dbReference type="NCBI Taxonomy" id="2484981"/>
    <lineage>
        <taxon>Bacteria</taxon>
        <taxon>Pseudomonadati</taxon>
        <taxon>Spirochaetota</taxon>
        <taxon>Spirochaetia</taxon>
        <taxon>Leptospirales</taxon>
        <taxon>Leptospiraceae</taxon>
        <taxon>Leptospira</taxon>
    </lineage>
</organism>
<dbReference type="AlphaFoldDB" id="A0A4V3JDX1"/>
<reference evidence="1" key="1">
    <citation type="journal article" date="2019" name="PLoS Negl. Trop. Dis.">
        <title>Revisiting the worldwide diversity of Leptospira species in the environment.</title>
        <authorList>
            <person name="Vincent A.T."/>
            <person name="Schiettekatte O."/>
            <person name="Bourhy P."/>
            <person name="Veyrier F.J."/>
            <person name="Picardeau M."/>
        </authorList>
    </citation>
    <scope>NUCLEOTIDE SEQUENCE [LARGE SCALE GENOMIC DNA]</scope>
    <source>
        <strain evidence="1">SSW15</strain>
    </source>
</reference>
<dbReference type="NCBIfam" id="NF047480">
    <property type="entry name" value="Lepto_Lp29"/>
    <property type="match status" value="1"/>
</dbReference>
<name>A0A4V3JDX1_9LEPT</name>